<dbReference type="Proteomes" id="UP000284557">
    <property type="component" value="Unassembled WGS sequence"/>
</dbReference>
<reference evidence="3 5" key="2">
    <citation type="submission" date="2018-08" db="EMBL/GenBank/DDBJ databases">
        <title>Linezolid Resistance in Mycobacterium abscessus: MIC Distribution and Comprehensive Investigation of Resistance Mechanisms.</title>
        <authorList>
            <person name="Ye M."/>
            <person name="Xu L."/>
            <person name="Zou Y."/>
            <person name="Li B."/>
            <person name="Guo Q."/>
            <person name="Zhang Y."/>
            <person name="Zhan M."/>
            <person name="Xu B."/>
            <person name="Yu F."/>
            <person name="Zhang Z."/>
            <person name="Chu H."/>
        </authorList>
    </citation>
    <scope>NUCLEOTIDE SEQUENCE [LARGE SCALE GENOMIC DNA]</scope>
    <source>
        <strain evidence="3 5">G143</strain>
    </source>
</reference>
<evidence type="ECO:0000259" key="1">
    <source>
        <dbReference type="Pfam" id="PF18029"/>
    </source>
</evidence>
<sequence length="231" mass="25386">MSDLGSHPAASASLKDFCIDATSPVPVAKFWAAAIGGEVDVDDAGEAFIRRGKAVDIWVNRVPEAKGVKNRVHFDVYTRAVADLVALGATLLEEHEPDRVVMADIEGNEFCAFLDPNLESDTPARLFALCTDSDKPAEIARWWHDRVGGTLAPGPDGTLRWLREAAGWGDLIWKFVRVADARVVKNRWHWDVHGDAAELVREGARALRGPDTDIRWTVLIDPDGNEFCAFG</sequence>
<accession>A0A0U0YCN3</accession>
<name>A0A0U0YCN3_9MYCO</name>
<evidence type="ECO:0000313" key="5">
    <source>
        <dbReference type="Proteomes" id="UP000284557"/>
    </source>
</evidence>
<dbReference type="RefSeq" id="WP_005087540.1">
    <property type="nucleotide sequence ID" value="NZ_CM125927.1"/>
</dbReference>
<feature type="domain" description="Glyoxalase-like" evidence="1">
    <location>
        <begin position="129"/>
        <end position="229"/>
    </location>
</feature>
<dbReference type="Proteomes" id="UP000038487">
    <property type="component" value="Unassembled WGS sequence"/>
</dbReference>
<evidence type="ECO:0000313" key="2">
    <source>
        <dbReference type="EMBL" id="CPT02755.1"/>
    </source>
</evidence>
<dbReference type="AlphaFoldDB" id="A0A0U0YCN3"/>
<evidence type="ECO:0000313" key="4">
    <source>
        <dbReference type="Proteomes" id="UP000038487"/>
    </source>
</evidence>
<dbReference type="Pfam" id="PF18029">
    <property type="entry name" value="Glyoxalase_6"/>
    <property type="match status" value="2"/>
</dbReference>
<dbReference type="InterPro" id="IPR029068">
    <property type="entry name" value="Glyas_Bleomycin-R_OHBP_Dase"/>
</dbReference>
<dbReference type="Gene3D" id="3.10.180.10">
    <property type="entry name" value="2,3-Dihydroxybiphenyl 1,2-Dioxygenase, domain 1"/>
    <property type="match status" value="2"/>
</dbReference>
<dbReference type="EMBL" id="QXBN01000006">
    <property type="protein sequence ID" value="RIT40240.1"/>
    <property type="molecule type" value="Genomic_DNA"/>
</dbReference>
<dbReference type="PANTHER" id="PTHR35908:SF1">
    <property type="entry name" value="CONSERVED PROTEIN"/>
    <property type="match status" value="1"/>
</dbReference>
<organism evidence="2 4">
    <name type="scientific">Mycobacteroides abscessus</name>
    <dbReference type="NCBI Taxonomy" id="36809"/>
    <lineage>
        <taxon>Bacteria</taxon>
        <taxon>Bacillati</taxon>
        <taxon>Actinomycetota</taxon>
        <taxon>Actinomycetes</taxon>
        <taxon>Mycobacteriales</taxon>
        <taxon>Mycobacteriaceae</taxon>
        <taxon>Mycobacteroides</taxon>
    </lineage>
</organism>
<comment type="caution">
    <text evidence="2">The sequence shown here is derived from an EMBL/GenBank/DDBJ whole genome shotgun (WGS) entry which is preliminary data.</text>
</comment>
<dbReference type="PANTHER" id="PTHR35908">
    <property type="entry name" value="HYPOTHETICAL FUSION PROTEIN"/>
    <property type="match status" value="1"/>
</dbReference>
<reference evidence="2 4" key="1">
    <citation type="submission" date="2015-03" db="EMBL/GenBank/DDBJ databases">
        <authorList>
            <consortium name="Pathogen Informatics"/>
            <person name="Murphy D."/>
        </authorList>
    </citation>
    <scope>NUCLEOTIDE SEQUENCE [LARGE SCALE GENOMIC DNA]</scope>
    <source>
        <strain evidence="2 4">PAP036</strain>
    </source>
</reference>
<evidence type="ECO:0000313" key="3">
    <source>
        <dbReference type="EMBL" id="RIT40240.1"/>
    </source>
</evidence>
<feature type="domain" description="Glyoxalase-like" evidence="1">
    <location>
        <begin position="17"/>
        <end position="112"/>
    </location>
</feature>
<protein>
    <submittedName>
        <fullName evidence="2 3">Glyoxalase</fullName>
    </submittedName>
</protein>
<dbReference type="EMBL" id="CSUW01000001">
    <property type="protein sequence ID" value="CPT02755.1"/>
    <property type="molecule type" value="Genomic_DNA"/>
</dbReference>
<dbReference type="InterPro" id="IPR041581">
    <property type="entry name" value="Glyoxalase_6"/>
</dbReference>
<gene>
    <name evidence="3" type="ORF">D2E76_10620</name>
    <name evidence="2" type="ORF">ERS075527_00528</name>
</gene>
<proteinExistence type="predicted"/>